<evidence type="ECO:0000313" key="4">
    <source>
        <dbReference type="Proteomes" id="UP000069015"/>
    </source>
</evidence>
<reference evidence="2" key="2">
    <citation type="submission" date="2015-07" db="EMBL/GenBank/DDBJ databases">
        <title>MeaNS - Measles Nucleotide Surveillance Program.</title>
        <authorList>
            <person name="Tran T."/>
            <person name="Druce J."/>
        </authorList>
    </citation>
    <scope>NUCLEOTIDE SEQUENCE</scope>
    <source>
        <strain evidence="2">OCN096</strain>
    </source>
</reference>
<accession>A0A0L0EMB4</accession>
<dbReference type="PATRIC" id="fig|43658.6.peg.2557"/>
<dbReference type="Proteomes" id="UP000036850">
    <property type="component" value="Unassembled WGS sequence"/>
</dbReference>
<dbReference type="Proteomes" id="UP000069015">
    <property type="component" value="Chromosome 1"/>
</dbReference>
<dbReference type="KEGG" id="prr:AT705_10480"/>
<name>A0A0L0EMB4_9GAMM</name>
<reference evidence="3" key="1">
    <citation type="submission" date="2015-07" db="EMBL/GenBank/DDBJ databases">
        <title>Draft genome sequence of a Pseudoalteromonas rubra strain, OCN096, isolated from Kaneohe Bay, Oahu, Hawaii.</title>
        <authorList>
            <person name="Beurmann S."/>
            <person name="Ushijima B."/>
            <person name="Belcaid M."/>
            <person name="Callahan S.M."/>
            <person name="Aeby G.S."/>
        </authorList>
    </citation>
    <scope>NUCLEOTIDE SEQUENCE [LARGE SCALE GENOMIC DNA]</scope>
    <source>
        <strain evidence="3">OCN096</strain>
    </source>
</reference>
<dbReference type="AlphaFoldDB" id="A0A0L0EMB4"/>
<protein>
    <submittedName>
        <fullName evidence="2">Uncharacterized protein</fullName>
    </submittedName>
</protein>
<gene>
    <name evidence="2" type="ORF">AC626_22590</name>
    <name evidence="1" type="ORF">AT705_10480</name>
</gene>
<evidence type="ECO:0000313" key="1">
    <source>
        <dbReference type="EMBL" id="ALU43331.1"/>
    </source>
</evidence>
<sequence>MISLLSILLYLVAKAKADKIFTLGEFLRYALDGKLNPGQIPIIYGLNVSRKRAREINIV</sequence>
<proteinExistence type="predicted"/>
<evidence type="ECO:0000313" key="2">
    <source>
        <dbReference type="EMBL" id="KNC65526.1"/>
    </source>
</evidence>
<evidence type="ECO:0000313" key="3">
    <source>
        <dbReference type="Proteomes" id="UP000036850"/>
    </source>
</evidence>
<dbReference type="EMBL" id="LFZX01000271">
    <property type="protein sequence ID" value="KNC65526.1"/>
    <property type="molecule type" value="Genomic_DNA"/>
</dbReference>
<organism evidence="2 3">
    <name type="scientific">Pseudoalteromonas rubra</name>
    <dbReference type="NCBI Taxonomy" id="43658"/>
    <lineage>
        <taxon>Bacteria</taxon>
        <taxon>Pseudomonadati</taxon>
        <taxon>Pseudomonadota</taxon>
        <taxon>Gammaproteobacteria</taxon>
        <taxon>Alteromonadales</taxon>
        <taxon>Pseudoalteromonadaceae</taxon>
        <taxon>Pseudoalteromonas</taxon>
    </lineage>
</organism>
<dbReference type="EMBL" id="CP013611">
    <property type="protein sequence ID" value="ALU43331.1"/>
    <property type="molecule type" value="Genomic_DNA"/>
</dbReference>
<reference evidence="1 4" key="3">
    <citation type="submission" date="2015-12" db="EMBL/GenBank/DDBJ databases">
        <title>Complete genome sequence of Pseudoalteromonas rubra SCSIO 6842, harboring a conjugative plasmid.</title>
        <authorList>
            <person name="Li B."/>
            <person name="Wang X."/>
        </authorList>
    </citation>
    <scope>NUCLEOTIDE SEQUENCE [LARGE SCALE GENOMIC DNA]</scope>
    <source>
        <strain evidence="1 4">SCSIO 6842</strain>
    </source>
</reference>